<reference evidence="2 3" key="1">
    <citation type="submission" date="2016-05" db="EMBL/GenBank/DDBJ databases">
        <title>Nuclear genome of Blastocystis sp. subtype 1 NandII.</title>
        <authorList>
            <person name="Gentekaki E."/>
            <person name="Curtis B."/>
            <person name="Stairs C."/>
            <person name="Eme L."/>
            <person name="Herman E."/>
            <person name="Klimes V."/>
            <person name="Arias M.C."/>
            <person name="Elias M."/>
            <person name="Hilliou F."/>
            <person name="Klute M."/>
            <person name="Malik S.-B."/>
            <person name="Pightling A."/>
            <person name="Rachubinski R."/>
            <person name="Salas D."/>
            <person name="Schlacht A."/>
            <person name="Suga H."/>
            <person name="Archibald J."/>
            <person name="Ball S.G."/>
            <person name="Clark G."/>
            <person name="Dacks J."/>
            <person name="Van Der Giezen M."/>
            <person name="Tsaousis A."/>
            <person name="Roger A."/>
        </authorList>
    </citation>
    <scope>NUCLEOTIDE SEQUENCE [LARGE SCALE GENOMIC DNA]</scope>
    <source>
        <strain evidence="3">ATCC 50177 / NandII</strain>
    </source>
</reference>
<dbReference type="GO" id="GO:0030897">
    <property type="term" value="C:HOPS complex"/>
    <property type="evidence" value="ECO:0007669"/>
    <property type="project" value="TreeGrafter"/>
</dbReference>
<dbReference type="InterPro" id="IPR036322">
    <property type="entry name" value="WD40_repeat_dom_sf"/>
</dbReference>
<dbReference type="GO" id="GO:0006623">
    <property type="term" value="P:protein targeting to vacuole"/>
    <property type="evidence" value="ECO:0007669"/>
    <property type="project" value="InterPro"/>
</dbReference>
<dbReference type="PANTHER" id="PTHR12616:SF8">
    <property type="entry name" value="VACUOLAR PROTEIN SORTING-ASSOCIATED PROTEIN 8 HOMOLOG"/>
    <property type="match status" value="1"/>
</dbReference>
<dbReference type="SUPFAM" id="SSF50978">
    <property type="entry name" value="WD40 repeat-like"/>
    <property type="match status" value="1"/>
</dbReference>
<dbReference type="EMBL" id="LXWW01000264">
    <property type="protein sequence ID" value="OAO14300.1"/>
    <property type="molecule type" value="Genomic_DNA"/>
</dbReference>
<proteinExistence type="predicted"/>
<name>A0A196SB72_BLAHN</name>
<dbReference type="SMART" id="SM00184">
    <property type="entry name" value="RING"/>
    <property type="match status" value="1"/>
</dbReference>
<keyword evidence="3" id="KW-1185">Reference proteome</keyword>
<dbReference type="SUPFAM" id="SSF57850">
    <property type="entry name" value="RING/U-box"/>
    <property type="match status" value="1"/>
</dbReference>
<protein>
    <submittedName>
        <fullName evidence="2">Vacuolar protein sorting-associated protein</fullName>
    </submittedName>
</protein>
<dbReference type="PANTHER" id="PTHR12616">
    <property type="entry name" value="VACUOLAR PROTEIN SORTING VPS41"/>
    <property type="match status" value="1"/>
</dbReference>
<dbReference type="OrthoDB" id="289913at2759"/>
<feature type="domain" description="RING-type" evidence="1">
    <location>
        <begin position="1437"/>
        <end position="1472"/>
    </location>
</feature>
<dbReference type="InterPro" id="IPR001841">
    <property type="entry name" value="Znf_RING"/>
</dbReference>
<evidence type="ECO:0000313" key="2">
    <source>
        <dbReference type="EMBL" id="OAO14300.1"/>
    </source>
</evidence>
<comment type="caution">
    <text evidence="2">The sequence shown here is derived from an EMBL/GenBank/DDBJ whole genome shotgun (WGS) entry which is preliminary data.</text>
</comment>
<dbReference type="Pfam" id="PF23410">
    <property type="entry name" value="Beta-prop_VPS8"/>
    <property type="match status" value="1"/>
</dbReference>
<dbReference type="GO" id="GO:0034058">
    <property type="term" value="P:endosomal vesicle fusion"/>
    <property type="evidence" value="ECO:0007669"/>
    <property type="project" value="TreeGrafter"/>
</dbReference>
<dbReference type="Proteomes" id="UP000078348">
    <property type="component" value="Unassembled WGS sequence"/>
</dbReference>
<evidence type="ECO:0000259" key="1">
    <source>
        <dbReference type="SMART" id="SM00184"/>
    </source>
</evidence>
<dbReference type="Gene3D" id="2.130.10.10">
    <property type="entry name" value="YVTN repeat-like/Quinoprotein amine dehydrogenase"/>
    <property type="match status" value="1"/>
</dbReference>
<organism evidence="2 3">
    <name type="scientific">Blastocystis sp. subtype 1 (strain ATCC 50177 / NandII)</name>
    <dbReference type="NCBI Taxonomy" id="478820"/>
    <lineage>
        <taxon>Eukaryota</taxon>
        <taxon>Sar</taxon>
        <taxon>Stramenopiles</taxon>
        <taxon>Bigyra</taxon>
        <taxon>Opalozoa</taxon>
        <taxon>Opalinata</taxon>
        <taxon>Blastocystidae</taxon>
        <taxon>Blastocystis</taxon>
    </lineage>
</organism>
<gene>
    <name evidence="2" type="ORF">AV274_4004</name>
</gene>
<dbReference type="InterPro" id="IPR045111">
    <property type="entry name" value="Vps41/Vps8"/>
</dbReference>
<dbReference type="InterPro" id="IPR015943">
    <property type="entry name" value="WD40/YVTN_repeat-like_dom_sf"/>
</dbReference>
<evidence type="ECO:0000313" key="3">
    <source>
        <dbReference type="Proteomes" id="UP000078348"/>
    </source>
</evidence>
<dbReference type="GO" id="GO:0005770">
    <property type="term" value="C:late endosome"/>
    <property type="evidence" value="ECO:0007669"/>
    <property type="project" value="TreeGrafter"/>
</dbReference>
<sequence>MTGITIADVLEEEEVEFEYLFPEEYAKNMKRSRTRRNTTWMQASSKDAEDDASRNYSDFYAKEGIASQTKRVTLNYEDFKEVNYLQDLLKDSKAKERTPTIRDYVFDEKEYPLIQVGSEEYREYDPPEIDVGGKYIARFNQYFDLFSKANEETPVDSKQTMRTMIQYMEEKKPHHAADPGQSSLVSLEVLSASSSAQKVSMLDSERVNGVINMESASLSYLQRNAKNFKTDGTGLPNAICVTQSAIIVGMSKSQILFFPNDAASNQDSPAYHPSEPAQFGSPSNADEVGGVLSISADWNGSFCVAGYSTGMLEVISVEKKSSLRLISDAHSIAIVFVRVLSNNCVLSVDYDGNVNLTTLAKALFGVSTTTTRILSGESYGQIVDIAVIPFSITLRTSVRTSSNGGQNATVTVDLVALCCEKKTVFLAIDKGVSTVLFTLDRLPLEVSERSRYFEAKTKYVQNYVSSAWYRNGNEFQFVQCENDHVGVWAVTTQLDESGHVKYALKSVASYRVGATILSCSVLSHNHLFCVTLENQLVILDLATHEVVRTISAKERMRVMFGNVNARVQRIVKGLKVSGSPTPVANAKVYANTSCTWGNRWYLAGMDRIYEVSEISPEARFNAYYEGQDYSNALLVGSRLIFQLQHQLDAAAREQSEVAGDLHIRYYSLINRVSSLVLKVVEDASIPAELRVGCAFDVLTRINRSDLLFSSLFGVCEKSPALLAVFFSDLNAYLQGSFIQSIPKTVLEPFLDAFDARPESQRFELEKRLMKLQYTSEIDEIVPVLVRHGYVLAATYMCVNCKGDFVQPIRIVGDVCASGRNLDYFRQYPCVMDETPADGNARLTSLLLFLLHSAVFGVNLVGVSINSIGRISNQEECYDYLVNETPLLHQLLKDHPKFISGLLFFTLCVKMVEGDAPTISIDDSEEEEARKLRAMIEAENYRQLLSTVQAIVAKGLVQCAEATDLGEDVEKVVFYLLVKVACETHVDAMDDDALRAVFAFVANHSEIVQRAQLTTLIENYPISDRIVDSVIASLLSHRCIQECAELLDRNHQFGRILQLYFSGIRTSERMDEIQQLAAKIEKVIVTSIQSAEENLPELAGKLEHYYVPLLYLNASVFACYILYLEQGDFPAILRLLEKDETAAYLFLRQVRVRISSDLQFLLPHALPALSLPHSLPLSSHFDETVLRRFSQLVQKQNPAEFLPFLTNNAISASLGKAILEEYEQTQPNAPESIGPLCYLHYLAGDLPRCVELLTQAFEKQTLAFQQELKNVFSVKDLERPFRSLRSLSQLLTVFTQLFAATEKEALDAVWREVVSCLTGLISTTRNALNLKIDMAGNRKIIAGLDLLERNAAKELQRLLDSLQMKIPLPYLLSFVLNQNSGNTIKDVSGIINKVISSLQMDIKSFSNFVRIYRGDYNNCLHQKVDAMKLPLLVRSRICYSCGNTIADDEEMVVFRCGHVFHRACLKVEYCSVCEEEKNESERKTGIVSIEHKLLRLEGKKEEEVKEVSLKERFNHYRSICKEEKEGSLTSIYCRMNCNKQSFLKLMEPPAMFSSIPQFPDADPESLIPEPVPGNLPVKPYAKGECVLLMNVSSP</sequence>
<accession>A0A196SB72</accession>